<keyword evidence="3" id="KW-0812">Transmembrane</keyword>
<evidence type="ECO:0000313" key="5">
    <source>
        <dbReference type="Proteomes" id="UP000194761"/>
    </source>
</evidence>
<organism evidence="4 5">
    <name type="scientific">Streptosporangium minutum</name>
    <dbReference type="NCBI Taxonomy" id="569862"/>
    <lineage>
        <taxon>Bacteria</taxon>
        <taxon>Bacillati</taxon>
        <taxon>Actinomycetota</taxon>
        <taxon>Actinomycetes</taxon>
        <taxon>Streptosporangiales</taxon>
        <taxon>Streptosporangiaceae</taxon>
        <taxon>Streptosporangium</taxon>
    </lineage>
</organism>
<keyword evidence="3" id="KW-1133">Transmembrane helix</keyword>
<dbReference type="PANTHER" id="PTHR37042">
    <property type="entry name" value="OUTER MEMBRANE PROTEIN RV1973"/>
    <property type="match status" value="1"/>
</dbReference>
<evidence type="ECO:0008006" key="6">
    <source>
        <dbReference type="Google" id="ProtNLM"/>
    </source>
</evidence>
<evidence type="ECO:0000256" key="1">
    <source>
        <dbReference type="ARBA" id="ARBA00004370"/>
    </source>
</evidence>
<accession>A0A243RMF0</accession>
<dbReference type="PANTHER" id="PTHR37042:SF4">
    <property type="entry name" value="OUTER MEMBRANE PROTEIN RV1973"/>
    <property type="match status" value="1"/>
</dbReference>
<comment type="caution">
    <text evidence="4">The sequence shown here is derived from an EMBL/GenBank/DDBJ whole genome shotgun (WGS) entry which is preliminary data.</text>
</comment>
<feature type="transmembrane region" description="Helical" evidence="3">
    <location>
        <begin position="45"/>
        <end position="64"/>
    </location>
</feature>
<evidence type="ECO:0000256" key="2">
    <source>
        <dbReference type="ARBA" id="ARBA00023136"/>
    </source>
</evidence>
<name>A0A243RMF0_9ACTN</name>
<protein>
    <recommendedName>
        <fullName evidence="6">SnoaL-like domain-containing protein</fullName>
    </recommendedName>
</protein>
<dbReference type="GO" id="GO:0016020">
    <property type="term" value="C:membrane"/>
    <property type="evidence" value="ECO:0007669"/>
    <property type="project" value="UniProtKB-SubCell"/>
</dbReference>
<dbReference type="EMBL" id="NGFP01000064">
    <property type="protein sequence ID" value="OUC96135.1"/>
    <property type="molecule type" value="Genomic_DNA"/>
</dbReference>
<gene>
    <name evidence="4" type="ORF">CA984_15960</name>
</gene>
<proteinExistence type="predicted"/>
<dbReference type="Proteomes" id="UP000194761">
    <property type="component" value="Unassembled WGS sequence"/>
</dbReference>
<keyword evidence="5" id="KW-1185">Reference proteome</keyword>
<dbReference type="AlphaFoldDB" id="A0A243RMF0"/>
<sequence length="200" mass="21734">MIRRPEACRPGRSAPRGHRPVCRRPCDGRRRMAVRTARPLRPLRIAGPALVVLIAALLGAAFWIGGDLREAQAAADDRRAAVRAAGAHAVDLLSVSHQSVDADVKRILDTSTGPARAEYTGNLAKLKETTVKNKVVQTGALRASGLVSLKGDTARVMVVGDAVIRWEGSKNAPQERFYRWNMEMAKVEGVWLVSKAELVL</sequence>
<evidence type="ECO:0000256" key="3">
    <source>
        <dbReference type="SAM" id="Phobius"/>
    </source>
</evidence>
<reference evidence="4 5" key="1">
    <citation type="submission" date="2017-05" db="EMBL/GenBank/DDBJ databases">
        <title>Biotechnological potential of actinobacteria isolated from South African environments.</title>
        <authorList>
            <person name="Le Roes-Hill M."/>
            <person name="Prins A."/>
            <person name="Durrell K.A."/>
        </authorList>
    </citation>
    <scope>NUCLEOTIDE SEQUENCE [LARGE SCALE GENOMIC DNA]</scope>
    <source>
        <strain evidence="4">M26</strain>
    </source>
</reference>
<evidence type="ECO:0000313" key="4">
    <source>
        <dbReference type="EMBL" id="OUC96135.1"/>
    </source>
</evidence>
<comment type="subcellular location">
    <subcellularLocation>
        <location evidence="1">Membrane</location>
    </subcellularLocation>
</comment>
<keyword evidence="2 3" id="KW-0472">Membrane</keyword>